<feature type="region of interest" description="Disordered" evidence="1">
    <location>
        <begin position="33"/>
        <end position="192"/>
    </location>
</feature>
<keyword evidence="2" id="KW-0472">Membrane</keyword>
<evidence type="ECO:0000313" key="4">
    <source>
        <dbReference type="Proteomes" id="UP001216390"/>
    </source>
</evidence>
<sequence length="288" mass="28338">MAKPDLTPTQRRIALGAAAAAVILVVVGLVAVGGDDADDPTASSGTASTTTTAPDDDGSTTTEPGADPNSDAGQSATPTTTEAPTTAAPDPGAEAPGGGEGDDGADPGGDGSGDGEGTGPGTDGGTGGGGGAQPRTVDDPPGGGEGANVGVVDPDDAQSPPVRLPETRDEPCASTGPPQIPLPVTDGPSGDGGRWVTVSSVAGNCGARGGSFQTAGVDTRLVFRSDAQQMIVFVDDLDDPDAAAGYADVECRSRCAGTRILVNRGGAFRLRVQATDGPWTVELQEYRR</sequence>
<name>A0AAE9YC10_9ACTN</name>
<evidence type="ECO:0000256" key="2">
    <source>
        <dbReference type="SAM" id="Phobius"/>
    </source>
</evidence>
<proteinExistence type="predicted"/>
<dbReference type="KEGG" id="ima:PO878_06005"/>
<feature type="compositionally biased region" description="Low complexity" evidence="1">
    <location>
        <begin position="33"/>
        <end position="53"/>
    </location>
</feature>
<dbReference type="AlphaFoldDB" id="A0AAE9YC10"/>
<evidence type="ECO:0000256" key="1">
    <source>
        <dbReference type="SAM" id="MobiDB-lite"/>
    </source>
</evidence>
<keyword evidence="4" id="KW-1185">Reference proteome</keyword>
<feature type="compositionally biased region" description="Low complexity" evidence="1">
    <location>
        <begin position="76"/>
        <end position="94"/>
    </location>
</feature>
<evidence type="ECO:0000313" key="3">
    <source>
        <dbReference type="EMBL" id="WCO68279.1"/>
    </source>
</evidence>
<keyword evidence="2" id="KW-0812">Transmembrane</keyword>
<dbReference type="RefSeq" id="WP_272737796.1">
    <property type="nucleotide sequence ID" value="NZ_CP116942.1"/>
</dbReference>
<dbReference type="Proteomes" id="UP001216390">
    <property type="component" value="Chromosome"/>
</dbReference>
<dbReference type="EMBL" id="CP116942">
    <property type="protein sequence ID" value="WCO68279.1"/>
    <property type="molecule type" value="Genomic_DNA"/>
</dbReference>
<gene>
    <name evidence="3" type="ORF">PO878_06005</name>
</gene>
<reference evidence="3" key="1">
    <citation type="submission" date="2023-01" db="EMBL/GenBank/DDBJ databases">
        <title>The diversity of Class Acidimicrobiia in South China Sea sediment environments and the proposal of Iamia marina sp. nov., a novel species of the genus Iamia.</title>
        <authorList>
            <person name="He Y."/>
            <person name="Tian X."/>
        </authorList>
    </citation>
    <scope>NUCLEOTIDE SEQUENCE</scope>
    <source>
        <strain evidence="3">DSM 19957</strain>
    </source>
</reference>
<feature type="transmembrane region" description="Helical" evidence="2">
    <location>
        <begin position="12"/>
        <end position="34"/>
    </location>
</feature>
<organism evidence="3 4">
    <name type="scientific">Iamia majanohamensis</name>
    <dbReference type="NCBI Taxonomy" id="467976"/>
    <lineage>
        <taxon>Bacteria</taxon>
        <taxon>Bacillati</taxon>
        <taxon>Actinomycetota</taxon>
        <taxon>Acidimicrobiia</taxon>
        <taxon>Acidimicrobiales</taxon>
        <taxon>Iamiaceae</taxon>
        <taxon>Iamia</taxon>
    </lineage>
</organism>
<accession>A0AAE9YC10</accession>
<keyword evidence="2" id="KW-1133">Transmembrane helix</keyword>
<protein>
    <submittedName>
        <fullName evidence="3">Uncharacterized protein</fullName>
    </submittedName>
</protein>
<feature type="compositionally biased region" description="Gly residues" evidence="1">
    <location>
        <begin position="106"/>
        <end position="132"/>
    </location>
</feature>